<gene>
    <name evidence="1" type="ORF">ASPWEDRAFT_531365</name>
</gene>
<dbReference type="EMBL" id="KV878212">
    <property type="protein sequence ID" value="OJJ35837.1"/>
    <property type="molecule type" value="Genomic_DNA"/>
</dbReference>
<name>A0A1L9RLX7_ASPWE</name>
<sequence length="77" mass="8298">MSCYISVILPIRRARHRNTTPICLSLLSHLTSQVFVVFGRFHILGFATGCPSLAVVDISPPVGIVIGVFAGSEAHFC</sequence>
<dbReference type="VEuPathDB" id="FungiDB:ASPWEDRAFT_531365"/>
<organism evidence="1 2">
    <name type="scientific">Aspergillus wentii DTO 134E9</name>
    <dbReference type="NCBI Taxonomy" id="1073089"/>
    <lineage>
        <taxon>Eukaryota</taxon>
        <taxon>Fungi</taxon>
        <taxon>Dikarya</taxon>
        <taxon>Ascomycota</taxon>
        <taxon>Pezizomycotina</taxon>
        <taxon>Eurotiomycetes</taxon>
        <taxon>Eurotiomycetidae</taxon>
        <taxon>Eurotiales</taxon>
        <taxon>Aspergillaceae</taxon>
        <taxon>Aspergillus</taxon>
        <taxon>Aspergillus subgen. Cremei</taxon>
    </lineage>
</organism>
<dbReference type="Proteomes" id="UP000184383">
    <property type="component" value="Unassembled WGS sequence"/>
</dbReference>
<dbReference type="RefSeq" id="XP_040689513.1">
    <property type="nucleotide sequence ID" value="XM_040837835.1"/>
</dbReference>
<proteinExistence type="predicted"/>
<keyword evidence="2" id="KW-1185">Reference proteome</keyword>
<evidence type="ECO:0000313" key="1">
    <source>
        <dbReference type="EMBL" id="OJJ35837.1"/>
    </source>
</evidence>
<dbReference type="GeneID" id="63753683"/>
<dbReference type="AlphaFoldDB" id="A0A1L9RLX7"/>
<reference evidence="2" key="1">
    <citation type="journal article" date="2017" name="Genome Biol.">
        <title>Comparative genomics reveals high biological diversity and specific adaptations in the industrially and medically important fungal genus Aspergillus.</title>
        <authorList>
            <person name="de Vries R.P."/>
            <person name="Riley R."/>
            <person name="Wiebenga A."/>
            <person name="Aguilar-Osorio G."/>
            <person name="Amillis S."/>
            <person name="Uchima C.A."/>
            <person name="Anderluh G."/>
            <person name="Asadollahi M."/>
            <person name="Askin M."/>
            <person name="Barry K."/>
            <person name="Battaglia E."/>
            <person name="Bayram O."/>
            <person name="Benocci T."/>
            <person name="Braus-Stromeyer S.A."/>
            <person name="Caldana C."/>
            <person name="Canovas D."/>
            <person name="Cerqueira G.C."/>
            <person name="Chen F."/>
            <person name="Chen W."/>
            <person name="Choi C."/>
            <person name="Clum A."/>
            <person name="Dos Santos R.A."/>
            <person name="Damasio A.R."/>
            <person name="Diallinas G."/>
            <person name="Emri T."/>
            <person name="Fekete E."/>
            <person name="Flipphi M."/>
            <person name="Freyberg S."/>
            <person name="Gallo A."/>
            <person name="Gournas C."/>
            <person name="Habgood R."/>
            <person name="Hainaut M."/>
            <person name="Harispe M.L."/>
            <person name="Henrissat B."/>
            <person name="Hilden K.S."/>
            <person name="Hope R."/>
            <person name="Hossain A."/>
            <person name="Karabika E."/>
            <person name="Karaffa L."/>
            <person name="Karanyi Z."/>
            <person name="Krasevec N."/>
            <person name="Kuo A."/>
            <person name="Kusch H."/>
            <person name="LaButti K."/>
            <person name="Lagendijk E.L."/>
            <person name="Lapidus A."/>
            <person name="Levasseur A."/>
            <person name="Lindquist E."/>
            <person name="Lipzen A."/>
            <person name="Logrieco A.F."/>
            <person name="MacCabe A."/>
            <person name="Maekelae M.R."/>
            <person name="Malavazi I."/>
            <person name="Melin P."/>
            <person name="Meyer V."/>
            <person name="Mielnichuk N."/>
            <person name="Miskei M."/>
            <person name="Molnar A.P."/>
            <person name="Mule G."/>
            <person name="Ngan C.Y."/>
            <person name="Orejas M."/>
            <person name="Orosz E."/>
            <person name="Ouedraogo J.P."/>
            <person name="Overkamp K.M."/>
            <person name="Park H.-S."/>
            <person name="Perrone G."/>
            <person name="Piumi F."/>
            <person name="Punt P.J."/>
            <person name="Ram A.F."/>
            <person name="Ramon A."/>
            <person name="Rauscher S."/>
            <person name="Record E."/>
            <person name="Riano-Pachon D.M."/>
            <person name="Robert V."/>
            <person name="Roehrig J."/>
            <person name="Ruller R."/>
            <person name="Salamov A."/>
            <person name="Salih N.S."/>
            <person name="Samson R.A."/>
            <person name="Sandor E."/>
            <person name="Sanguinetti M."/>
            <person name="Schuetze T."/>
            <person name="Sepcic K."/>
            <person name="Shelest E."/>
            <person name="Sherlock G."/>
            <person name="Sophianopoulou V."/>
            <person name="Squina F.M."/>
            <person name="Sun H."/>
            <person name="Susca A."/>
            <person name="Todd R.B."/>
            <person name="Tsang A."/>
            <person name="Unkles S.E."/>
            <person name="van de Wiele N."/>
            <person name="van Rossen-Uffink D."/>
            <person name="Oliveira J.V."/>
            <person name="Vesth T.C."/>
            <person name="Visser J."/>
            <person name="Yu J.-H."/>
            <person name="Zhou M."/>
            <person name="Andersen M.R."/>
            <person name="Archer D.B."/>
            <person name="Baker S.E."/>
            <person name="Benoit I."/>
            <person name="Brakhage A.A."/>
            <person name="Braus G.H."/>
            <person name="Fischer R."/>
            <person name="Frisvad J.C."/>
            <person name="Goldman G.H."/>
            <person name="Houbraken J."/>
            <person name="Oakley B."/>
            <person name="Pocsi I."/>
            <person name="Scazzocchio C."/>
            <person name="Seiboth B."/>
            <person name="vanKuyk P.A."/>
            <person name="Wortman J."/>
            <person name="Dyer P.S."/>
            <person name="Grigoriev I.V."/>
        </authorList>
    </citation>
    <scope>NUCLEOTIDE SEQUENCE [LARGE SCALE GENOMIC DNA]</scope>
    <source>
        <strain evidence="2">DTO 134E9</strain>
    </source>
</reference>
<accession>A0A1L9RLX7</accession>
<protein>
    <submittedName>
        <fullName evidence="1">Uncharacterized protein</fullName>
    </submittedName>
</protein>
<evidence type="ECO:0000313" key="2">
    <source>
        <dbReference type="Proteomes" id="UP000184383"/>
    </source>
</evidence>